<comment type="catalytic activity">
    <reaction evidence="5">
        <text>a 3-(all-trans-polyprenyl)benzene-1,2-diol + S-adenosyl-L-methionine = a 2-methoxy-6-(all-trans-polyprenyl)phenol + S-adenosyl-L-homocysteine + H(+)</text>
        <dbReference type="Rhea" id="RHEA:31411"/>
        <dbReference type="Rhea" id="RHEA-COMP:9550"/>
        <dbReference type="Rhea" id="RHEA-COMP:9551"/>
        <dbReference type="ChEBI" id="CHEBI:15378"/>
        <dbReference type="ChEBI" id="CHEBI:57856"/>
        <dbReference type="ChEBI" id="CHEBI:59789"/>
        <dbReference type="ChEBI" id="CHEBI:62729"/>
        <dbReference type="ChEBI" id="CHEBI:62731"/>
        <dbReference type="EC" id="2.1.1.222"/>
    </reaction>
</comment>
<keyword evidence="1 5" id="KW-0489">Methyltransferase</keyword>
<dbReference type="EMBL" id="JAMZEJ010000004">
    <property type="protein sequence ID" value="MCQ8240677.1"/>
    <property type="molecule type" value="Genomic_DNA"/>
</dbReference>
<dbReference type="GO" id="GO:0102208">
    <property type="term" value="F:2-polyprenyl-6-hydroxyphenol methylase activity"/>
    <property type="evidence" value="ECO:0007669"/>
    <property type="project" value="UniProtKB-EC"/>
</dbReference>
<dbReference type="CDD" id="cd02440">
    <property type="entry name" value="AdoMet_MTases"/>
    <property type="match status" value="1"/>
</dbReference>
<protein>
    <recommendedName>
        <fullName evidence="5">Ubiquinone biosynthesis O-methyltransferase</fullName>
    </recommendedName>
    <alternativeName>
        <fullName evidence="5">2-polyprenyl-6-hydroxyphenol methylase</fullName>
        <ecNumber evidence="5">2.1.1.222</ecNumber>
    </alternativeName>
    <alternativeName>
        <fullName evidence="5">3-demethylubiquinone 3-O-methyltransferase</fullName>
        <ecNumber evidence="5">2.1.1.64</ecNumber>
    </alternativeName>
</protein>
<comment type="function">
    <text evidence="5">O-methyltransferase that catalyzes the 2 O-methylation steps in the ubiquinone biosynthetic pathway.</text>
</comment>
<gene>
    <name evidence="5 6" type="primary">ubiG</name>
    <name evidence="6" type="ORF">NFI88_07450</name>
</gene>
<dbReference type="GO" id="GO:0061542">
    <property type="term" value="F:3-demethylubiquinol 3-O-methyltransferase activity"/>
    <property type="evidence" value="ECO:0007669"/>
    <property type="project" value="UniProtKB-EC"/>
</dbReference>
<proteinExistence type="inferred from homology"/>
<comment type="catalytic activity">
    <reaction evidence="5">
        <text>a 3-demethylubiquinol + S-adenosyl-L-methionine = a ubiquinol + S-adenosyl-L-homocysteine + H(+)</text>
        <dbReference type="Rhea" id="RHEA:44380"/>
        <dbReference type="Rhea" id="RHEA-COMP:9566"/>
        <dbReference type="Rhea" id="RHEA-COMP:10914"/>
        <dbReference type="ChEBI" id="CHEBI:15378"/>
        <dbReference type="ChEBI" id="CHEBI:17976"/>
        <dbReference type="ChEBI" id="CHEBI:57856"/>
        <dbReference type="ChEBI" id="CHEBI:59789"/>
        <dbReference type="ChEBI" id="CHEBI:84422"/>
        <dbReference type="EC" id="2.1.1.64"/>
    </reaction>
</comment>
<keyword evidence="2 5" id="KW-0808">Transferase</keyword>
<comment type="caution">
    <text evidence="6">The sequence shown here is derived from an EMBL/GenBank/DDBJ whole genome shotgun (WGS) entry which is preliminary data.</text>
</comment>
<organism evidence="6 7">
    <name type="scientific">Rhizosaccharibacter radicis</name>
    <dbReference type="NCBI Taxonomy" id="2782605"/>
    <lineage>
        <taxon>Bacteria</taxon>
        <taxon>Pseudomonadati</taxon>
        <taxon>Pseudomonadota</taxon>
        <taxon>Alphaproteobacteria</taxon>
        <taxon>Acetobacterales</taxon>
        <taxon>Acetobacteraceae</taxon>
        <taxon>Rhizosaccharibacter</taxon>
    </lineage>
</organism>
<name>A0ABT1VWF4_9PROT</name>
<evidence type="ECO:0000256" key="3">
    <source>
        <dbReference type="ARBA" id="ARBA00022688"/>
    </source>
</evidence>
<dbReference type="EC" id="2.1.1.222" evidence="5"/>
<keyword evidence="4 5" id="KW-0949">S-adenosyl-L-methionine</keyword>
<accession>A0ABT1VWF4</accession>
<feature type="binding site" evidence="5">
    <location>
        <position position="136"/>
    </location>
    <ligand>
        <name>S-adenosyl-L-methionine</name>
        <dbReference type="ChEBI" id="CHEBI:59789"/>
    </ligand>
</feature>
<reference evidence="6 7" key="1">
    <citation type="submission" date="2022-06" db="EMBL/GenBank/DDBJ databases">
        <title>Rhizosaccharibacter gen. nov. sp. nov. KSS12, endophytic bacteria isolated from sugarcane.</title>
        <authorList>
            <person name="Pitiwittayakul N."/>
        </authorList>
    </citation>
    <scope>NUCLEOTIDE SEQUENCE [LARGE SCALE GENOMIC DNA]</scope>
    <source>
        <strain evidence="6 7">KSS12</strain>
    </source>
</reference>
<feature type="binding site" evidence="5">
    <location>
        <position position="46"/>
    </location>
    <ligand>
        <name>S-adenosyl-L-methionine</name>
        <dbReference type="ChEBI" id="CHEBI:59789"/>
    </ligand>
</feature>
<dbReference type="HAMAP" id="MF_00472">
    <property type="entry name" value="UbiG"/>
    <property type="match status" value="1"/>
</dbReference>
<dbReference type="InterPro" id="IPR029063">
    <property type="entry name" value="SAM-dependent_MTases_sf"/>
</dbReference>
<evidence type="ECO:0000256" key="4">
    <source>
        <dbReference type="ARBA" id="ARBA00022691"/>
    </source>
</evidence>
<comment type="similarity">
    <text evidence="5">Belongs to the methyltransferase superfamily. UbiG/COQ3 family.</text>
</comment>
<dbReference type="GO" id="GO:0032259">
    <property type="term" value="P:methylation"/>
    <property type="evidence" value="ECO:0007669"/>
    <property type="project" value="UniProtKB-KW"/>
</dbReference>
<dbReference type="RefSeq" id="WP_422919421.1">
    <property type="nucleotide sequence ID" value="NZ_JAMZEJ010000004.1"/>
</dbReference>
<dbReference type="EC" id="2.1.1.64" evidence="5"/>
<feature type="binding site" evidence="5">
    <location>
        <position position="68"/>
    </location>
    <ligand>
        <name>S-adenosyl-L-methionine</name>
        <dbReference type="ChEBI" id="CHEBI:59789"/>
    </ligand>
</feature>
<feature type="binding site" evidence="5">
    <location>
        <position position="89"/>
    </location>
    <ligand>
        <name>S-adenosyl-L-methionine</name>
        <dbReference type="ChEBI" id="CHEBI:59789"/>
    </ligand>
</feature>
<dbReference type="InterPro" id="IPR010233">
    <property type="entry name" value="UbiG_MeTrfase"/>
</dbReference>
<comment type="pathway">
    <text evidence="5">Cofactor biosynthesis; ubiquinone biosynthesis.</text>
</comment>
<evidence type="ECO:0000256" key="1">
    <source>
        <dbReference type="ARBA" id="ARBA00022603"/>
    </source>
</evidence>
<sequence>MAATEIGRHDSDSVRSDEIARFGALAERWWDPAGPMRPLHAMNPLRVGWIAARLPRRDGAPLRILDLGCGAGLASEALADLGHDVLGIDASAEAIEAARQHAGAGDRLAGGRLRYRHTSAEVLLAEGGRFDAVVALEVIEHVADAAAFVGLVSRLLRPGGRAAISTLNRTARSLLLAKLGAEYLLRLLPVGTHEWRRFVTPAELSAHAASAGLRIADSAGMVPRAGGWRTSRDLSVNYIALLDRG</sequence>
<dbReference type="SUPFAM" id="SSF53335">
    <property type="entry name" value="S-adenosyl-L-methionine-dependent methyltransferases"/>
    <property type="match status" value="1"/>
</dbReference>
<dbReference type="Pfam" id="PF13489">
    <property type="entry name" value="Methyltransf_23"/>
    <property type="match status" value="1"/>
</dbReference>
<dbReference type="NCBIfam" id="TIGR01983">
    <property type="entry name" value="UbiG"/>
    <property type="match status" value="1"/>
</dbReference>
<evidence type="ECO:0000313" key="6">
    <source>
        <dbReference type="EMBL" id="MCQ8240677.1"/>
    </source>
</evidence>
<evidence type="ECO:0000256" key="5">
    <source>
        <dbReference type="HAMAP-Rule" id="MF_00472"/>
    </source>
</evidence>
<evidence type="ECO:0000313" key="7">
    <source>
        <dbReference type="Proteomes" id="UP001524547"/>
    </source>
</evidence>
<dbReference type="PANTHER" id="PTHR43464:SF19">
    <property type="entry name" value="UBIQUINONE BIOSYNTHESIS O-METHYLTRANSFERASE, MITOCHONDRIAL"/>
    <property type="match status" value="1"/>
</dbReference>
<dbReference type="Gene3D" id="3.40.50.150">
    <property type="entry name" value="Vaccinia Virus protein VP39"/>
    <property type="match status" value="1"/>
</dbReference>
<dbReference type="PANTHER" id="PTHR43464">
    <property type="entry name" value="METHYLTRANSFERASE"/>
    <property type="match status" value="1"/>
</dbReference>
<dbReference type="Proteomes" id="UP001524547">
    <property type="component" value="Unassembled WGS sequence"/>
</dbReference>
<keyword evidence="3 5" id="KW-0831">Ubiquinone biosynthesis</keyword>
<evidence type="ECO:0000256" key="2">
    <source>
        <dbReference type="ARBA" id="ARBA00022679"/>
    </source>
</evidence>
<keyword evidence="7" id="KW-1185">Reference proteome</keyword>